<feature type="non-terminal residue" evidence="3">
    <location>
        <position position="490"/>
    </location>
</feature>
<keyword evidence="2" id="KW-0472">Membrane</keyword>
<feature type="compositionally biased region" description="Polar residues" evidence="1">
    <location>
        <begin position="54"/>
        <end position="66"/>
    </location>
</feature>
<dbReference type="AlphaFoldDB" id="A0A0H2TWX2"/>
<feature type="compositionally biased region" description="Low complexity" evidence="1">
    <location>
        <begin position="39"/>
        <end position="49"/>
    </location>
</feature>
<dbReference type="OrthoDB" id="4179406at2759"/>
<feature type="region of interest" description="Disordered" evidence="1">
    <location>
        <begin position="1"/>
        <end position="170"/>
    </location>
</feature>
<keyword evidence="2" id="KW-0812">Transmembrane</keyword>
<organism evidence="3">
    <name type="scientific">Magnaporthiopsis poae (strain ATCC 64411 / 73-15)</name>
    <name type="common">Kentucky bluegrass fungus</name>
    <name type="synonym">Magnaporthe poae</name>
    <dbReference type="NCBI Taxonomy" id="644358"/>
    <lineage>
        <taxon>Eukaryota</taxon>
        <taxon>Fungi</taxon>
        <taxon>Dikarya</taxon>
        <taxon>Ascomycota</taxon>
        <taxon>Pezizomycotina</taxon>
        <taxon>Sordariomycetes</taxon>
        <taxon>Sordariomycetidae</taxon>
        <taxon>Magnaporthales</taxon>
        <taxon>Magnaporthaceae</taxon>
        <taxon>Magnaporthiopsis</taxon>
    </lineage>
</organism>
<name>A0A0H2TWX2_MAGP6</name>
<evidence type="ECO:0000256" key="1">
    <source>
        <dbReference type="SAM" id="MobiDB-lite"/>
    </source>
</evidence>
<evidence type="ECO:0000313" key="3">
    <source>
        <dbReference type="EMBL" id="KLU88042.1"/>
    </source>
</evidence>
<sequence length="490" mass="53952">MSTHRKPEVPFESSWRMVEGEHDSFDTSIVPDDEDIILSSEPSQLSSGSAGLSFGNSQDDNLQNFVSKAEDEQVILRTPFRPSVPPSVRNASTADLKQPRSPDPEFYMPTVSVDSSRRGSSRSTATIRPGDARSLRQRQPLSDISPKKARPRARESDRPDSGADESNLGGRLASSAPAAVSGVVGWTLGVVGQAFRYLQKPLAVVLAIYLFFGGLIIAQNMATKSIMTSLSPICRIPGMSWLNLPFCPNIIPRGTGKDGPGTGPLEFEGLMNIQDRFEEVLEKSAQGVDLPMEMRRTEMAVRDLRTMVRYSNLQSKEELLLEFDGFIKTAGATCSDLTRFNTRVGSAIDSVISINRWTSRYISSLTTEKEPQGWVADVAAWALAPFQPVVLSEQVIMQQYVEHTALVSDKIASLVVEAEAVLRTLARADDHLGAIYDFVTRTQRSVQSRKGEILWTLWTLVGVNSQPIHNLNEQLSLLRTVDGQRASAVR</sequence>
<reference evidence="3" key="2">
    <citation type="submission" date="2011-03" db="EMBL/GenBank/DDBJ databases">
        <title>Annotation of Magnaporthe poae ATCC 64411.</title>
        <authorList>
            <person name="Ma L.-J."/>
            <person name="Dead R."/>
            <person name="Young S.K."/>
            <person name="Zeng Q."/>
            <person name="Gargeya S."/>
            <person name="Fitzgerald M."/>
            <person name="Haas B."/>
            <person name="Abouelleil A."/>
            <person name="Alvarado L."/>
            <person name="Arachchi H.M."/>
            <person name="Berlin A."/>
            <person name="Brown A."/>
            <person name="Chapman S.B."/>
            <person name="Chen Z."/>
            <person name="Dunbar C."/>
            <person name="Freedman E."/>
            <person name="Gearin G."/>
            <person name="Gellesch M."/>
            <person name="Goldberg J."/>
            <person name="Griggs A."/>
            <person name="Gujja S."/>
            <person name="Heiman D."/>
            <person name="Howarth C."/>
            <person name="Larson L."/>
            <person name="Lui A."/>
            <person name="MacDonald P.J.P."/>
            <person name="Mehta T."/>
            <person name="Montmayeur A."/>
            <person name="Murphy C."/>
            <person name="Neiman D."/>
            <person name="Pearson M."/>
            <person name="Priest M."/>
            <person name="Roberts A."/>
            <person name="Saif S."/>
            <person name="Shea T."/>
            <person name="Shenoy N."/>
            <person name="Sisk P."/>
            <person name="Stolte C."/>
            <person name="Sykes S."/>
            <person name="Yandava C."/>
            <person name="Wortman J."/>
            <person name="Nusbaum C."/>
            <person name="Birren B."/>
        </authorList>
    </citation>
    <scope>NUCLEOTIDE SEQUENCE</scope>
    <source>
        <strain evidence="3">ATCC 64411</strain>
    </source>
</reference>
<dbReference type="VEuPathDB" id="FungiDB:MAPG_07029"/>
<feature type="transmembrane region" description="Helical" evidence="2">
    <location>
        <begin position="202"/>
        <end position="222"/>
    </location>
</feature>
<keyword evidence="2" id="KW-1133">Transmembrane helix</keyword>
<gene>
    <name evidence="3" type="ORF">MAPG_07029</name>
</gene>
<feature type="compositionally biased region" description="Basic and acidic residues" evidence="1">
    <location>
        <begin position="152"/>
        <end position="161"/>
    </location>
</feature>
<evidence type="ECO:0000256" key="2">
    <source>
        <dbReference type="SAM" id="Phobius"/>
    </source>
</evidence>
<protein>
    <submittedName>
        <fullName evidence="3">Uncharacterized protein</fullName>
    </submittedName>
</protein>
<accession>A0A0H2TWX2</accession>
<reference evidence="3" key="1">
    <citation type="submission" date="2010-05" db="EMBL/GenBank/DDBJ databases">
        <title>The Genome Sequence of Magnaporthe poae strain ATCC 64411.</title>
        <authorList>
            <consortium name="The Broad Institute Genome Sequencing Platform"/>
            <consortium name="Broad Institute Genome Sequencing Center for Infectious Disease"/>
            <person name="Ma L.-J."/>
            <person name="Dead R."/>
            <person name="Young S."/>
            <person name="Zeng Q."/>
            <person name="Koehrsen M."/>
            <person name="Alvarado L."/>
            <person name="Berlin A."/>
            <person name="Chapman S.B."/>
            <person name="Chen Z."/>
            <person name="Freedman E."/>
            <person name="Gellesch M."/>
            <person name="Goldberg J."/>
            <person name="Griggs A."/>
            <person name="Gujja S."/>
            <person name="Heilman E.R."/>
            <person name="Heiman D."/>
            <person name="Hepburn T."/>
            <person name="Howarth C."/>
            <person name="Jen D."/>
            <person name="Larson L."/>
            <person name="Mehta T."/>
            <person name="Neiman D."/>
            <person name="Pearson M."/>
            <person name="Roberts A."/>
            <person name="Saif S."/>
            <person name="Shea T."/>
            <person name="Shenoy N."/>
            <person name="Sisk P."/>
            <person name="Stolte C."/>
            <person name="Sykes S."/>
            <person name="Walk T."/>
            <person name="White J."/>
            <person name="Yandava C."/>
            <person name="Haas B."/>
            <person name="Nusbaum C."/>
            <person name="Birren B."/>
        </authorList>
    </citation>
    <scope>NUCLEOTIDE SEQUENCE</scope>
    <source>
        <strain evidence="3">ATCC 64411</strain>
    </source>
</reference>
<proteinExistence type="predicted"/>
<dbReference type="EMBL" id="GL876971">
    <property type="protein sequence ID" value="KLU88042.1"/>
    <property type="molecule type" value="Genomic_DNA"/>
</dbReference>